<feature type="signal peptide" evidence="1">
    <location>
        <begin position="1"/>
        <end position="22"/>
    </location>
</feature>
<sequence>MPRTLLALSAALSLVLALPARAQTVEDGSEAAIGQENAAIVLALIAERFAALDPKVTTLRRAQGTGQGTEAWICGAVNVKNQDGLYLGERGFVVDVGRRFFGRVPDGPELLNPRAEGFAEKERIRQLFFSLCLD</sequence>
<keyword evidence="1" id="KW-0732">Signal</keyword>
<dbReference type="Proteomes" id="UP000583454">
    <property type="component" value="Unassembled WGS sequence"/>
</dbReference>
<comment type="caution">
    <text evidence="2">The sequence shown here is derived from an EMBL/GenBank/DDBJ whole genome shotgun (WGS) entry which is preliminary data.</text>
</comment>
<keyword evidence="3" id="KW-1185">Reference proteome</keyword>
<evidence type="ECO:0000256" key="1">
    <source>
        <dbReference type="SAM" id="SignalP"/>
    </source>
</evidence>
<gene>
    <name evidence="2" type="ORF">HNR00_004250</name>
</gene>
<proteinExistence type="predicted"/>
<protein>
    <submittedName>
        <fullName evidence="2">Uncharacterized protein</fullName>
    </submittedName>
</protein>
<dbReference type="EMBL" id="JACHOP010000024">
    <property type="protein sequence ID" value="MBB5759516.1"/>
    <property type="molecule type" value="Genomic_DNA"/>
</dbReference>
<organism evidence="2 3">
    <name type="scientific">Methylorubrum rhodinum</name>
    <dbReference type="NCBI Taxonomy" id="29428"/>
    <lineage>
        <taxon>Bacteria</taxon>
        <taxon>Pseudomonadati</taxon>
        <taxon>Pseudomonadota</taxon>
        <taxon>Alphaproteobacteria</taxon>
        <taxon>Hyphomicrobiales</taxon>
        <taxon>Methylobacteriaceae</taxon>
        <taxon>Methylorubrum</taxon>
    </lineage>
</organism>
<reference evidence="2 3" key="1">
    <citation type="submission" date="2020-08" db="EMBL/GenBank/DDBJ databases">
        <title>Genomic Encyclopedia of Type Strains, Phase IV (KMG-IV): sequencing the most valuable type-strain genomes for metagenomic binning, comparative biology and taxonomic classification.</title>
        <authorList>
            <person name="Goeker M."/>
        </authorList>
    </citation>
    <scope>NUCLEOTIDE SEQUENCE [LARGE SCALE GENOMIC DNA]</scope>
    <source>
        <strain evidence="2 3">DSM 2163</strain>
    </source>
</reference>
<name>A0A840ZPG7_9HYPH</name>
<dbReference type="RefSeq" id="WP_183572649.1">
    <property type="nucleotide sequence ID" value="NZ_JACHOP010000024.1"/>
</dbReference>
<evidence type="ECO:0000313" key="3">
    <source>
        <dbReference type="Proteomes" id="UP000583454"/>
    </source>
</evidence>
<feature type="chain" id="PRO_5032721168" evidence="1">
    <location>
        <begin position="23"/>
        <end position="134"/>
    </location>
</feature>
<evidence type="ECO:0000313" key="2">
    <source>
        <dbReference type="EMBL" id="MBB5759516.1"/>
    </source>
</evidence>
<accession>A0A840ZPG7</accession>
<dbReference type="AlphaFoldDB" id="A0A840ZPG7"/>